<proteinExistence type="inferred from homology"/>
<comment type="cofactor">
    <cofactor evidence="1">
        <name>FAD</name>
        <dbReference type="ChEBI" id="CHEBI:57692"/>
    </cofactor>
</comment>
<dbReference type="SUPFAM" id="SSF51905">
    <property type="entry name" value="FAD/NAD(P)-binding domain"/>
    <property type="match status" value="1"/>
</dbReference>
<dbReference type="InterPro" id="IPR004099">
    <property type="entry name" value="Pyr_nucl-diS_OxRdtase_dimer"/>
</dbReference>
<dbReference type="GO" id="GO:0050451">
    <property type="term" value="F:CoA-disulfide reductase (NADPH) activity"/>
    <property type="evidence" value="ECO:0007669"/>
    <property type="project" value="UniProtKB-EC"/>
</dbReference>
<evidence type="ECO:0000259" key="6">
    <source>
        <dbReference type="PROSITE" id="PS50206"/>
    </source>
</evidence>
<evidence type="ECO:0000256" key="1">
    <source>
        <dbReference type="ARBA" id="ARBA00001974"/>
    </source>
</evidence>
<evidence type="ECO:0000256" key="3">
    <source>
        <dbReference type="ARBA" id="ARBA00022630"/>
    </source>
</evidence>
<comment type="similarity">
    <text evidence="2">Belongs to the class-III pyridine nucleotide-disulfide oxidoreductase family.</text>
</comment>
<dbReference type="EMBL" id="BEXA01000003">
    <property type="protein sequence ID" value="GAY73416.1"/>
    <property type="molecule type" value="Genomic_DNA"/>
</dbReference>
<evidence type="ECO:0000256" key="4">
    <source>
        <dbReference type="ARBA" id="ARBA00022827"/>
    </source>
</evidence>
<dbReference type="SUPFAM" id="SSF52821">
    <property type="entry name" value="Rhodanese/Cell cycle control phosphatase"/>
    <property type="match status" value="1"/>
</dbReference>
<dbReference type="Proteomes" id="UP000286974">
    <property type="component" value="Unassembled WGS sequence"/>
</dbReference>
<organism evidence="7 8">
    <name type="scientific">Lentilactobacillus kosonis</name>
    <dbReference type="NCBI Taxonomy" id="2810561"/>
    <lineage>
        <taxon>Bacteria</taxon>
        <taxon>Bacillati</taxon>
        <taxon>Bacillota</taxon>
        <taxon>Bacilli</taxon>
        <taxon>Lactobacillales</taxon>
        <taxon>Lactobacillaceae</taxon>
        <taxon>Lentilactobacillus</taxon>
    </lineage>
</organism>
<dbReference type="SUPFAM" id="SSF55424">
    <property type="entry name" value="FAD/NAD-linked reductases, dimerisation (C-terminal) domain"/>
    <property type="match status" value="1"/>
</dbReference>
<dbReference type="AlphaFoldDB" id="A0A401FM71"/>
<keyword evidence="4" id="KW-0274">FAD</keyword>
<keyword evidence="5" id="KW-0558">Oxidation</keyword>
<dbReference type="PROSITE" id="PS50206">
    <property type="entry name" value="RHODANESE_3"/>
    <property type="match status" value="1"/>
</dbReference>
<feature type="domain" description="Rhodanese" evidence="6">
    <location>
        <begin position="333"/>
        <end position="406"/>
    </location>
</feature>
<dbReference type="InterPro" id="IPR036188">
    <property type="entry name" value="FAD/NAD-bd_sf"/>
</dbReference>
<dbReference type="PRINTS" id="PR00411">
    <property type="entry name" value="PNDRDTASEI"/>
</dbReference>
<dbReference type="Pfam" id="PF02852">
    <property type="entry name" value="Pyr_redox_dim"/>
    <property type="match status" value="1"/>
</dbReference>
<dbReference type="PANTHER" id="PTHR43429:SF3">
    <property type="entry name" value="NITRITE REDUCTASE [NAD(P)H]"/>
    <property type="match status" value="1"/>
</dbReference>
<reference evidence="7 8" key="1">
    <citation type="submission" date="2017-11" db="EMBL/GenBank/DDBJ databases">
        <title>Draft Genome Sequence of Lactobacillus curieae NBRC 111893 isolated from Koso, a Japanese sugar-Vegetable Fermented Beverage.</title>
        <authorList>
            <person name="Chiou T.Y."/>
            <person name="Oshima K."/>
            <person name="Suda W."/>
            <person name="Hattori M."/>
            <person name="Takahashi T."/>
        </authorList>
    </citation>
    <scope>NUCLEOTIDE SEQUENCE [LARGE SCALE GENOMIC DNA]</scope>
    <source>
        <strain evidence="7 8">NBRC111893</strain>
    </source>
</reference>
<evidence type="ECO:0000313" key="7">
    <source>
        <dbReference type="EMBL" id="GAY73416.1"/>
    </source>
</evidence>
<comment type="caution">
    <text evidence="7">The sequence shown here is derived from an EMBL/GenBank/DDBJ whole genome shotgun (WGS) entry which is preliminary data.</text>
</comment>
<dbReference type="STRING" id="1138822.PL11_005870"/>
<keyword evidence="3" id="KW-0285">Flavoprotein</keyword>
<dbReference type="InterPro" id="IPR016156">
    <property type="entry name" value="FAD/NAD-linked_Rdtase_dimer_sf"/>
</dbReference>
<dbReference type="PANTHER" id="PTHR43429">
    <property type="entry name" value="PYRIDINE NUCLEOTIDE-DISULFIDE OXIDOREDUCTASE DOMAIN-CONTAINING"/>
    <property type="match status" value="1"/>
</dbReference>
<dbReference type="EC" id="1.8.1.14" evidence="7"/>
<evidence type="ECO:0000256" key="2">
    <source>
        <dbReference type="ARBA" id="ARBA00009130"/>
    </source>
</evidence>
<accession>A0A401FM71</accession>
<dbReference type="InterPro" id="IPR050260">
    <property type="entry name" value="FAD-bd_OxRdtase"/>
</dbReference>
<dbReference type="InterPro" id="IPR023753">
    <property type="entry name" value="FAD/NAD-binding_dom"/>
</dbReference>
<dbReference type="PRINTS" id="PR00368">
    <property type="entry name" value="FADPNR"/>
</dbReference>
<dbReference type="Gene3D" id="3.40.250.10">
    <property type="entry name" value="Rhodanese-like domain"/>
    <property type="match status" value="1"/>
</dbReference>
<keyword evidence="7" id="KW-0560">Oxidoreductase</keyword>
<gene>
    <name evidence="7" type="ORF">NBRC111893_1562</name>
</gene>
<dbReference type="InterPro" id="IPR001763">
    <property type="entry name" value="Rhodanese-like_dom"/>
</dbReference>
<dbReference type="InterPro" id="IPR036873">
    <property type="entry name" value="Rhodanese-like_dom_sf"/>
</dbReference>
<evidence type="ECO:0000256" key="5">
    <source>
        <dbReference type="ARBA" id="ARBA00023097"/>
    </source>
</evidence>
<name>A0A401FM71_9LACO</name>
<dbReference type="Pfam" id="PF07992">
    <property type="entry name" value="Pyr_redox_2"/>
    <property type="match status" value="1"/>
</dbReference>
<evidence type="ECO:0000313" key="8">
    <source>
        <dbReference type="Proteomes" id="UP000286974"/>
    </source>
</evidence>
<keyword evidence="8" id="KW-1185">Reference proteome</keyword>
<protein>
    <submittedName>
        <fullName evidence="7">CoA-disulfide reductase</fullName>
        <ecNumber evidence="7">1.8.1.14</ecNumber>
    </submittedName>
</protein>
<dbReference type="Gene3D" id="3.50.50.60">
    <property type="entry name" value="FAD/NAD(P)-binding domain"/>
    <property type="match status" value="3"/>
</dbReference>
<sequence>MLRSLTQADKIKDYLDTNHPKSVIIVGAGTIGLELAETFKKIGMDVTIVEQSNHIAAPFDSEITDVIKQHLTEQGVHLLLNQTITSITNHGHTVKYADGSSHNPDMIFLGTGVQPNSELAKQAGIQVTDDGHITVNDRFATSMPDIYAIGDVIQTTSLIDHEPINSLLSSAANRQGHLLADILNGEPFCYNGFIGVGATKIFDLTASFVGYTEQALVQKGVTNYKTVFITPYDHAYFYPNAERVNFKLIFEDGTGKILGGQAVGRRGIDKRISQLSVAVTGNLSVYDLPALEIPYSPPYSSTRDVLNIAGYVAINQLTNKLHTIKISDIPMEDYRNAIFLDIREKDKKLTGTINPTIHIPLSELRDRLKEIPTNKKVYITFRKGLGPYNASRILAGNGINATVIEE</sequence>